<dbReference type="InterPro" id="IPR014757">
    <property type="entry name" value="Tscrpt_reg_IclR_C"/>
</dbReference>
<dbReference type="Proteomes" id="UP000194137">
    <property type="component" value="Chromosome"/>
</dbReference>
<dbReference type="Pfam" id="PF09339">
    <property type="entry name" value="HTH_IclR"/>
    <property type="match status" value="1"/>
</dbReference>
<keyword evidence="5" id="KW-1185">Reference proteome</keyword>
<organism evidence="4 5">
    <name type="scientific">Pseudorhodoplanes sinuspersici</name>
    <dbReference type="NCBI Taxonomy" id="1235591"/>
    <lineage>
        <taxon>Bacteria</taxon>
        <taxon>Pseudomonadati</taxon>
        <taxon>Pseudomonadota</taxon>
        <taxon>Alphaproteobacteria</taxon>
        <taxon>Hyphomicrobiales</taxon>
        <taxon>Pseudorhodoplanes</taxon>
    </lineage>
</organism>
<keyword evidence="2" id="KW-0238">DNA-binding</keyword>
<dbReference type="InterPro" id="IPR029016">
    <property type="entry name" value="GAF-like_dom_sf"/>
</dbReference>
<sequence>MLSVFGLFTFEQPRWTVEQAAEELGLAQSTTYRYFRKLSDAGLIVAISTGQYVLGPTITMLDRQMRMLDPLITSADTLMQRLAPTIEIPSVLFVCRLYRNQVMCIYTHDVGKPGFAYSYERGRPMPLHRGAASKVIMAHLPARVVRPLIEQNQKDVTAAGLGSTWPITKKRLRLIRNAGVLVTRGDLDRGLLGIASPIFGKDGGVIGSFCIVMKDDKSAEQQLDTLTEKIVSASRVITA</sequence>
<dbReference type="KEGG" id="psin:CAK95_16820"/>
<gene>
    <name evidence="4" type="ORF">CAK95_16820</name>
</gene>
<evidence type="ECO:0000313" key="4">
    <source>
        <dbReference type="EMBL" id="ARQ00552.1"/>
    </source>
</evidence>
<dbReference type="Gene3D" id="3.30.450.40">
    <property type="match status" value="1"/>
</dbReference>
<name>A0A1W6ZT72_9HYPH</name>
<dbReference type="Gene3D" id="1.10.10.10">
    <property type="entry name" value="Winged helix-like DNA-binding domain superfamily/Winged helix DNA-binding domain"/>
    <property type="match status" value="1"/>
</dbReference>
<evidence type="ECO:0000256" key="2">
    <source>
        <dbReference type="ARBA" id="ARBA00023125"/>
    </source>
</evidence>
<dbReference type="InterPro" id="IPR050707">
    <property type="entry name" value="HTH_MetabolicPath_Reg"/>
</dbReference>
<proteinExistence type="predicted"/>
<dbReference type="GO" id="GO:0003700">
    <property type="term" value="F:DNA-binding transcription factor activity"/>
    <property type="evidence" value="ECO:0007669"/>
    <property type="project" value="TreeGrafter"/>
</dbReference>
<dbReference type="PROSITE" id="PS51078">
    <property type="entry name" value="ICLR_ED"/>
    <property type="match status" value="1"/>
</dbReference>
<dbReference type="SUPFAM" id="SSF46785">
    <property type="entry name" value="Winged helix' DNA-binding domain"/>
    <property type="match status" value="1"/>
</dbReference>
<keyword evidence="3" id="KW-0804">Transcription</keyword>
<dbReference type="EMBL" id="CP021112">
    <property type="protein sequence ID" value="ARQ00552.1"/>
    <property type="molecule type" value="Genomic_DNA"/>
</dbReference>
<accession>A0A1W6ZT72</accession>
<evidence type="ECO:0000256" key="1">
    <source>
        <dbReference type="ARBA" id="ARBA00023015"/>
    </source>
</evidence>
<dbReference type="Pfam" id="PF01614">
    <property type="entry name" value="IclR_C"/>
    <property type="match status" value="1"/>
</dbReference>
<reference evidence="4 5" key="1">
    <citation type="submission" date="2017-05" db="EMBL/GenBank/DDBJ databases">
        <title>Full genome sequence of Pseudorhodoplanes sinuspersici.</title>
        <authorList>
            <person name="Dastgheib S.M.M."/>
            <person name="Shavandi M."/>
            <person name="Tirandaz H."/>
        </authorList>
    </citation>
    <scope>NUCLEOTIDE SEQUENCE [LARGE SCALE GENOMIC DNA]</scope>
    <source>
        <strain evidence="4 5">RIPI110</strain>
    </source>
</reference>
<dbReference type="STRING" id="1235591.CAK95_16820"/>
<protein>
    <submittedName>
        <fullName evidence="4">Uncharacterized protein</fullName>
    </submittedName>
</protein>
<dbReference type="GO" id="GO:0003677">
    <property type="term" value="F:DNA binding"/>
    <property type="evidence" value="ECO:0007669"/>
    <property type="project" value="UniProtKB-KW"/>
</dbReference>
<dbReference type="PANTHER" id="PTHR30136">
    <property type="entry name" value="HELIX-TURN-HELIX TRANSCRIPTIONAL REGULATOR, ICLR FAMILY"/>
    <property type="match status" value="1"/>
</dbReference>
<dbReference type="InterPro" id="IPR036388">
    <property type="entry name" value="WH-like_DNA-bd_sf"/>
</dbReference>
<dbReference type="PANTHER" id="PTHR30136:SF24">
    <property type="entry name" value="HTH-TYPE TRANSCRIPTIONAL REPRESSOR ALLR"/>
    <property type="match status" value="1"/>
</dbReference>
<evidence type="ECO:0000313" key="5">
    <source>
        <dbReference type="Proteomes" id="UP000194137"/>
    </source>
</evidence>
<keyword evidence="1" id="KW-0805">Transcription regulation</keyword>
<dbReference type="RefSeq" id="WP_086088949.1">
    <property type="nucleotide sequence ID" value="NZ_CP021112.1"/>
</dbReference>
<dbReference type="SUPFAM" id="SSF55781">
    <property type="entry name" value="GAF domain-like"/>
    <property type="match status" value="1"/>
</dbReference>
<dbReference type="GO" id="GO:0045892">
    <property type="term" value="P:negative regulation of DNA-templated transcription"/>
    <property type="evidence" value="ECO:0007669"/>
    <property type="project" value="TreeGrafter"/>
</dbReference>
<dbReference type="OrthoDB" id="31778at2"/>
<evidence type="ECO:0000256" key="3">
    <source>
        <dbReference type="ARBA" id="ARBA00023163"/>
    </source>
</evidence>
<dbReference type="AlphaFoldDB" id="A0A1W6ZT72"/>
<dbReference type="InterPro" id="IPR005471">
    <property type="entry name" value="Tscrpt_reg_IclR_N"/>
</dbReference>
<dbReference type="InterPro" id="IPR036390">
    <property type="entry name" value="WH_DNA-bd_sf"/>
</dbReference>